<dbReference type="EMBL" id="CM029047">
    <property type="protein sequence ID" value="KAG2582167.1"/>
    <property type="molecule type" value="Genomic_DNA"/>
</dbReference>
<dbReference type="AlphaFoldDB" id="A0A8T0R8Q6"/>
<dbReference type="PANTHER" id="PTHR38926">
    <property type="entry name" value="F-BOX DOMAIN CONTAINING PROTEIN, EXPRESSED"/>
    <property type="match status" value="1"/>
</dbReference>
<comment type="caution">
    <text evidence="1">The sequence shown here is derived from an EMBL/GenBank/DDBJ whole genome shotgun (WGS) entry which is preliminary data.</text>
</comment>
<protein>
    <submittedName>
        <fullName evidence="1">Uncharacterized protein</fullName>
    </submittedName>
</protein>
<keyword evidence="2" id="KW-1185">Reference proteome</keyword>
<dbReference type="Gene3D" id="3.80.10.10">
    <property type="entry name" value="Ribonuclease Inhibitor"/>
    <property type="match status" value="1"/>
</dbReference>
<organism evidence="1 2">
    <name type="scientific">Panicum virgatum</name>
    <name type="common">Blackwell switchgrass</name>
    <dbReference type="NCBI Taxonomy" id="38727"/>
    <lineage>
        <taxon>Eukaryota</taxon>
        <taxon>Viridiplantae</taxon>
        <taxon>Streptophyta</taxon>
        <taxon>Embryophyta</taxon>
        <taxon>Tracheophyta</taxon>
        <taxon>Spermatophyta</taxon>
        <taxon>Magnoliopsida</taxon>
        <taxon>Liliopsida</taxon>
        <taxon>Poales</taxon>
        <taxon>Poaceae</taxon>
        <taxon>PACMAD clade</taxon>
        <taxon>Panicoideae</taxon>
        <taxon>Panicodae</taxon>
        <taxon>Paniceae</taxon>
        <taxon>Panicinae</taxon>
        <taxon>Panicum</taxon>
        <taxon>Panicum sect. Hiantes</taxon>
    </lineage>
</organism>
<gene>
    <name evidence="1" type="ORF">PVAP13_6KG090700</name>
</gene>
<dbReference type="PANTHER" id="PTHR38926:SF71">
    <property type="entry name" value="OS08G0194350 PROTEIN"/>
    <property type="match status" value="1"/>
</dbReference>
<evidence type="ECO:0000313" key="2">
    <source>
        <dbReference type="Proteomes" id="UP000823388"/>
    </source>
</evidence>
<evidence type="ECO:0000313" key="1">
    <source>
        <dbReference type="EMBL" id="KAG2582167.1"/>
    </source>
</evidence>
<dbReference type="InterPro" id="IPR032675">
    <property type="entry name" value="LRR_dom_sf"/>
</dbReference>
<sequence>MEDCLESSRLARNKGPDALCAAMAKVAVDRSGGSLEMFAGKDFVTDELLKYVADRAPVLKSIRIISCEGISDIGLAQAIVGKSSLLEELHISHCIRVGVNGYTLDAIGKA</sequence>
<reference evidence="1" key="1">
    <citation type="submission" date="2020-05" db="EMBL/GenBank/DDBJ databases">
        <title>WGS assembly of Panicum virgatum.</title>
        <authorList>
            <person name="Lovell J.T."/>
            <person name="Jenkins J."/>
            <person name="Shu S."/>
            <person name="Juenger T.E."/>
            <person name="Schmutz J."/>
        </authorList>
    </citation>
    <scope>NUCLEOTIDE SEQUENCE</scope>
    <source>
        <strain evidence="1">AP13</strain>
    </source>
</reference>
<name>A0A8T0R8Q6_PANVG</name>
<proteinExistence type="predicted"/>
<accession>A0A8T0R8Q6</accession>
<dbReference type="Proteomes" id="UP000823388">
    <property type="component" value="Chromosome 6K"/>
</dbReference>